<accession>A0A1H3CMT8</accession>
<dbReference type="AlphaFoldDB" id="A0A1H3CMT8"/>
<proteinExistence type="predicted"/>
<reference evidence="1 2" key="1">
    <citation type="submission" date="2016-10" db="EMBL/GenBank/DDBJ databases">
        <authorList>
            <person name="de Groot N.N."/>
        </authorList>
    </citation>
    <scope>NUCLEOTIDE SEQUENCE [LARGE SCALE GENOMIC DNA]</scope>
    <source>
        <strain evidence="1 2">DSM 17890</strain>
    </source>
</reference>
<dbReference type="Proteomes" id="UP000199118">
    <property type="component" value="Unassembled WGS sequence"/>
</dbReference>
<dbReference type="Pfam" id="PF12686">
    <property type="entry name" value="DUF3800"/>
    <property type="match status" value="1"/>
</dbReference>
<dbReference type="STRING" id="356660.SAMN05444336_106165"/>
<protein>
    <recommendedName>
        <fullName evidence="3">DUF3800 domain-containing protein</fullName>
    </recommendedName>
</protein>
<dbReference type="InterPro" id="IPR024524">
    <property type="entry name" value="DUF3800"/>
</dbReference>
<evidence type="ECO:0008006" key="3">
    <source>
        <dbReference type="Google" id="ProtNLM"/>
    </source>
</evidence>
<keyword evidence="2" id="KW-1185">Reference proteome</keyword>
<sequence length="243" mass="28171">MSEFSDFIVFVDESGDHSLTSIDRQFPVFALSFCVFDKVDYINRVVPAVQALKFRYWGHDAVILHEHEIRKSKGDFTFLLTNRALREGFYADLHQIVADAPFRVIASVIDKVKLTERYANPWSPYEIALHFCLERLLMFMQGTGQAGRRVHVVFECRGKEEDESLELAFRRIVAGERQWGYRQHRFSDLEFEPKFARKSTNSTGLQLADLTARPLALKTLRPDQANRTYAVLAEKLYAIKEFP</sequence>
<dbReference type="RefSeq" id="WP_092683691.1">
    <property type="nucleotide sequence ID" value="NZ_FNMZ01000006.1"/>
</dbReference>
<name>A0A1H3CMT8_9RHOB</name>
<evidence type="ECO:0000313" key="2">
    <source>
        <dbReference type="Proteomes" id="UP000199118"/>
    </source>
</evidence>
<dbReference type="EMBL" id="FNMZ01000006">
    <property type="protein sequence ID" value="SDX55461.1"/>
    <property type="molecule type" value="Genomic_DNA"/>
</dbReference>
<organism evidence="1 2">
    <name type="scientific">Albimonas donghaensis</name>
    <dbReference type="NCBI Taxonomy" id="356660"/>
    <lineage>
        <taxon>Bacteria</taxon>
        <taxon>Pseudomonadati</taxon>
        <taxon>Pseudomonadota</taxon>
        <taxon>Alphaproteobacteria</taxon>
        <taxon>Rhodobacterales</taxon>
        <taxon>Paracoccaceae</taxon>
        <taxon>Albimonas</taxon>
    </lineage>
</organism>
<dbReference type="OrthoDB" id="507950at2"/>
<gene>
    <name evidence="1" type="ORF">SAMN05444336_106165</name>
</gene>
<evidence type="ECO:0000313" key="1">
    <source>
        <dbReference type="EMBL" id="SDX55461.1"/>
    </source>
</evidence>